<name>A0A1H9GBF6_9LACT</name>
<feature type="region of interest" description="Disordered" evidence="1">
    <location>
        <begin position="246"/>
        <end position="330"/>
    </location>
</feature>
<feature type="compositionally biased region" description="Low complexity" evidence="1">
    <location>
        <begin position="246"/>
        <end position="296"/>
    </location>
</feature>
<evidence type="ECO:0000313" key="4">
    <source>
        <dbReference type="Proteomes" id="UP000198833"/>
    </source>
</evidence>
<dbReference type="Proteomes" id="UP000198833">
    <property type="component" value="Unassembled WGS sequence"/>
</dbReference>
<evidence type="ECO:0008006" key="5">
    <source>
        <dbReference type="Google" id="ProtNLM"/>
    </source>
</evidence>
<dbReference type="AlphaFoldDB" id="A0A1H9GBF6"/>
<evidence type="ECO:0000313" key="3">
    <source>
        <dbReference type="EMBL" id="SEQ47343.1"/>
    </source>
</evidence>
<keyword evidence="4" id="KW-1185">Reference proteome</keyword>
<accession>A0A1H9GBF6</accession>
<reference evidence="3 4" key="1">
    <citation type="submission" date="2016-10" db="EMBL/GenBank/DDBJ databases">
        <authorList>
            <person name="de Groot N.N."/>
        </authorList>
    </citation>
    <scope>NUCLEOTIDE SEQUENCE [LARGE SCALE GENOMIC DNA]</scope>
    <source>
        <strain evidence="3 4">DSM 15695</strain>
    </source>
</reference>
<sequence length="330" mass="37473">MKKTPILISLLGLGLFLNSPLQGTVLAQTETQTLASPSKSADKKEEMSALRKGLIEVIDLIRQDHPEIVVTDLDIHRHQFTDKYVYRVGATTATYEYEAIYYDGDFSLNSQPIAEDRQATVLELINKRNERLDDRLNCDMVTNLMRKHFKKAKITDWHFDDNRFESPKEPITPIKNQVAESSEEQEKIPEMDIFWIVDLIEGNLKFRVKVDAFTGEFVKLDSYANYEIDTVASRINYYKQFYEGNTTPTDDTIIIETPQPEPPASTSTETTESSSESSTSEPPETESTTESPSETSPETEEPEPDQDKTNNTIQSKERSGPQSLEIETPS</sequence>
<protein>
    <recommendedName>
        <fullName evidence="5">Peptidase propeptide and YPEB domain-containing protein</fullName>
    </recommendedName>
</protein>
<dbReference type="EMBL" id="FOEN01000012">
    <property type="protein sequence ID" value="SEQ47343.1"/>
    <property type="molecule type" value="Genomic_DNA"/>
</dbReference>
<feature type="signal peptide" evidence="2">
    <location>
        <begin position="1"/>
        <end position="27"/>
    </location>
</feature>
<evidence type="ECO:0000256" key="1">
    <source>
        <dbReference type="SAM" id="MobiDB-lite"/>
    </source>
</evidence>
<organism evidence="3 4">
    <name type="scientific">Ignavigranum ruoffiae</name>
    <dbReference type="NCBI Taxonomy" id="89093"/>
    <lineage>
        <taxon>Bacteria</taxon>
        <taxon>Bacillati</taxon>
        <taxon>Bacillota</taxon>
        <taxon>Bacilli</taxon>
        <taxon>Lactobacillales</taxon>
        <taxon>Aerococcaceae</taxon>
        <taxon>Ignavigranum</taxon>
    </lineage>
</organism>
<proteinExistence type="predicted"/>
<dbReference type="RefSeq" id="WP_092572596.1">
    <property type="nucleotide sequence ID" value="NZ_FOEN01000012.1"/>
</dbReference>
<dbReference type="STRING" id="89093.SAMN04488558_11232"/>
<feature type="chain" id="PRO_5011743687" description="Peptidase propeptide and YPEB domain-containing protein" evidence="2">
    <location>
        <begin position="28"/>
        <end position="330"/>
    </location>
</feature>
<keyword evidence="2" id="KW-0732">Signal</keyword>
<evidence type="ECO:0000256" key="2">
    <source>
        <dbReference type="SAM" id="SignalP"/>
    </source>
</evidence>
<gene>
    <name evidence="3" type="ORF">SAMN04488558_11232</name>
</gene>